<feature type="region of interest" description="Disordered" evidence="1">
    <location>
        <begin position="1"/>
        <end position="22"/>
    </location>
</feature>
<reference evidence="2 3" key="1">
    <citation type="submission" date="2019-02" db="EMBL/GenBank/DDBJ databases">
        <title>Planctomycetal bacteria perform biofilm scaping via a novel small molecule.</title>
        <authorList>
            <person name="Jeske O."/>
            <person name="Boedeker C."/>
            <person name="Wiegand S."/>
            <person name="Breitling P."/>
            <person name="Kallscheuer N."/>
            <person name="Jogler M."/>
            <person name="Rohde M."/>
            <person name="Petersen J."/>
            <person name="Medema M.H."/>
            <person name="Surup F."/>
            <person name="Jogler C."/>
        </authorList>
    </citation>
    <scope>NUCLEOTIDE SEQUENCE [LARGE SCALE GENOMIC DNA]</scope>
    <source>
        <strain evidence="2 3">Mal15</strain>
    </source>
</reference>
<dbReference type="AlphaFoldDB" id="A0A5B9MAH3"/>
<dbReference type="KEGG" id="smam:Mal15_22810"/>
<proteinExistence type="predicted"/>
<dbReference type="Proteomes" id="UP000321353">
    <property type="component" value="Chromosome"/>
</dbReference>
<organism evidence="2 3">
    <name type="scientific">Stieleria maiorica</name>
    <dbReference type="NCBI Taxonomy" id="2795974"/>
    <lineage>
        <taxon>Bacteria</taxon>
        <taxon>Pseudomonadati</taxon>
        <taxon>Planctomycetota</taxon>
        <taxon>Planctomycetia</taxon>
        <taxon>Pirellulales</taxon>
        <taxon>Pirellulaceae</taxon>
        <taxon>Stieleria</taxon>
    </lineage>
</organism>
<evidence type="ECO:0000313" key="2">
    <source>
        <dbReference type="EMBL" id="QEF98232.1"/>
    </source>
</evidence>
<evidence type="ECO:0000256" key="1">
    <source>
        <dbReference type="SAM" id="MobiDB-lite"/>
    </source>
</evidence>
<accession>A0A5B9MAH3</accession>
<name>A0A5B9MAH3_9BACT</name>
<keyword evidence="3" id="KW-1185">Reference proteome</keyword>
<gene>
    <name evidence="2" type="ORF">Mal15_22810</name>
</gene>
<protein>
    <submittedName>
        <fullName evidence="2">Uncharacterized protein</fullName>
    </submittedName>
</protein>
<evidence type="ECO:0000313" key="3">
    <source>
        <dbReference type="Proteomes" id="UP000321353"/>
    </source>
</evidence>
<dbReference type="EMBL" id="CP036264">
    <property type="protein sequence ID" value="QEF98232.1"/>
    <property type="molecule type" value="Genomic_DNA"/>
</dbReference>
<sequence length="207" mass="23622">MPNPAAGTPGRLPKRDPHRVSRSFTEMLATSDRSDERTRSSHFDFSQPAVMRSRYDGDLRDFAARSASATHWHQVKTPPSPWLRPCVFKVFDSKRLLQISLTTLNHREVDCPRLAARTHGSQAALHPWVRAAIRGLIRSLQTFGPNAPPQRRRRRCRPGEPCWPPWCRLLAIRMLSQATFPPAQETCCVWIPWYFRLSVGNLASACN</sequence>